<sequence>MRTCPRTCSKMLLIAQLRLWRSTTLRRTLLPLSRRNSTKSTTQPGTALLDATLGAMSHMKPSISSTSILDRLPFFCSNLVEAWTVQQVVEDI</sequence>
<proteinExistence type="predicted"/>
<dbReference type="AlphaFoldDB" id="A0A194AMC2"/>
<organism evidence="1">
    <name type="scientific">Pinctada fucata</name>
    <name type="common">Akoya pearl oyster</name>
    <name type="synonym">Pinctada imbricata fucata</name>
    <dbReference type="NCBI Taxonomy" id="50426"/>
    <lineage>
        <taxon>Eukaryota</taxon>
        <taxon>Metazoa</taxon>
        <taxon>Spiralia</taxon>
        <taxon>Lophotrochozoa</taxon>
        <taxon>Mollusca</taxon>
        <taxon>Bivalvia</taxon>
        <taxon>Autobranchia</taxon>
        <taxon>Pteriomorphia</taxon>
        <taxon>Pterioida</taxon>
        <taxon>Pterioidea</taxon>
        <taxon>Pteriidae</taxon>
        <taxon>Pinctada</taxon>
    </lineage>
</organism>
<evidence type="ECO:0000313" key="1">
    <source>
        <dbReference type="EMBL" id="JAS03710.1"/>
    </source>
</evidence>
<accession>A0A194AMC2</accession>
<protein>
    <submittedName>
        <fullName evidence="1">Uncharacterized protein</fullName>
    </submittedName>
</protein>
<dbReference type="EMBL" id="GELH01000562">
    <property type="protein sequence ID" value="JAS03710.1"/>
    <property type="molecule type" value="Transcribed_RNA"/>
</dbReference>
<name>A0A194AMC2_PINFU</name>
<reference evidence="1" key="1">
    <citation type="submission" date="2016-03" db="EMBL/GenBank/DDBJ databases">
        <authorList>
            <person name="Ploux O."/>
        </authorList>
    </citation>
    <scope>NUCLEOTIDE SEQUENCE</scope>
    <source>
        <tissue evidence="1">Mantle</tissue>
    </source>
</reference>
<dbReference type="EMBL" id="GELH01000561">
    <property type="protein sequence ID" value="JAS03711.1"/>
    <property type="molecule type" value="Transcribed_RNA"/>
</dbReference>